<organism evidence="2 3">
    <name type="scientific">Candidatus Lloydbacteria bacterium RIFCSPHIGHO2_02_FULL_54_17</name>
    <dbReference type="NCBI Taxonomy" id="1798664"/>
    <lineage>
        <taxon>Bacteria</taxon>
        <taxon>Candidatus Lloydiibacteriota</taxon>
    </lineage>
</organism>
<dbReference type="STRING" id="1798664.A3C93_05520"/>
<evidence type="ECO:0000313" key="2">
    <source>
        <dbReference type="EMBL" id="OGZ10747.1"/>
    </source>
</evidence>
<dbReference type="EMBL" id="MHLO01000046">
    <property type="protein sequence ID" value="OGZ10747.1"/>
    <property type="molecule type" value="Genomic_DNA"/>
</dbReference>
<feature type="transmembrane region" description="Helical" evidence="1">
    <location>
        <begin position="106"/>
        <end position="123"/>
    </location>
</feature>
<feature type="transmembrane region" description="Helical" evidence="1">
    <location>
        <begin position="73"/>
        <end position="100"/>
    </location>
</feature>
<sequence>MKNLVTKKNVFIVAVIGLVFSFALDYLRDFGVSYSTYKTFVEPLFFISGALLITVGPLLLVRDEVFSTWLKFAKWWLPLSLVLIILSPTDGSSAFFPALFSKELTSMWMGGLFVAISLLLIGVKSLQLRKKP</sequence>
<keyword evidence="1" id="KW-0812">Transmembrane</keyword>
<feature type="transmembrane region" description="Helical" evidence="1">
    <location>
        <begin position="9"/>
        <end position="28"/>
    </location>
</feature>
<protein>
    <submittedName>
        <fullName evidence="2">Uncharacterized protein</fullName>
    </submittedName>
</protein>
<keyword evidence="1" id="KW-0472">Membrane</keyword>
<name>A0A1G2DAT7_9BACT</name>
<reference evidence="2 3" key="1">
    <citation type="journal article" date="2016" name="Nat. Commun.">
        <title>Thousands of microbial genomes shed light on interconnected biogeochemical processes in an aquifer system.</title>
        <authorList>
            <person name="Anantharaman K."/>
            <person name="Brown C.T."/>
            <person name="Hug L.A."/>
            <person name="Sharon I."/>
            <person name="Castelle C.J."/>
            <person name="Probst A.J."/>
            <person name="Thomas B.C."/>
            <person name="Singh A."/>
            <person name="Wilkins M.J."/>
            <person name="Karaoz U."/>
            <person name="Brodie E.L."/>
            <person name="Williams K.H."/>
            <person name="Hubbard S.S."/>
            <person name="Banfield J.F."/>
        </authorList>
    </citation>
    <scope>NUCLEOTIDE SEQUENCE [LARGE SCALE GENOMIC DNA]</scope>
</reference>
<feature type="transmembrane region" description="Helical" evidence="1">
    <location>
        <begin position="40"/>
        <end position="61"/>
    </location>
</feature>
<evidence type="ECO:0000256" key="1">
    <source>
        <dbReference type="SAM" id="Phobius"/>
    </source>
</evidence>
<dbReference type="AlphaFoldDB" id="A0A1G2DAT7"/>
<dbReference type="Proteomes" id="UP000178636">
    <property type="component" value="Unassembled WGS sequence"/>
</dbReference>
<comment type="caution">
    <text evidence="2">The sequence shown here is derived from an EMBL/GenBank/DDBJ whole genome shotgun (WGS) entry which is preliminary data.</text>
</comment>
<gene>
    <name evidence="2" type="ORF">A3C93_05520</name>
</gene>
<keyword evidence="1" id="KW-1133">Transmembrane helix</keyword>
<accession>A0A1G2DAT7</accession>
<proteinExistence type="predicted"/>
<evidence type="ECO:0000313" key="3">
    <source>
        <dbReference type="Proteomes" id="UP000178636"/>
    </source>
</evidence>